<keyword evidence="2 11" id="KW-0547">Nucleotide-binding</keyword>
<comment type="catalytic activity">
    <reaction evidence="10">
        <text>ATP + H2O = ADP + phosphate + H(+)</text>
        <dbReference type="Rhea" id="RHEA:13065"/>
        <dbReference type="ChEBI" id="CHEBI:15377"/>
        <dbReference type="ChEBI" id="CHEBI:15378"/>
        <dbReference type="ChEBI" id="CHEBI:30616"/>
        <dbReference type="ChEBI" id="CHEBI:43474"/>
        <dbReference type="ChEBI" id="CHEBI:456216"/>
        <dbReference type="EC" id="5.6.2.4"/>
    </reaction>
</comment>
<evidence type="ECO:0000256" key="10">
    <source>
        <dbReference type="ARBA" id="ARBA00048988"/>
    </source>
</evidence>
<proteinExistence type="inferred from homology"/>
<evidence type="ECO:0000259" key="12">
    <source>
        <dbReference type="PROSITE" id="PS51198"/>
    </source>
</evidence>
<sequence length="680" mass="78407">MYYEEQWERLNEYQRAAVLDESPACVVNANVGSGKTTVLIAKILYLHIEKKVPVRSMTVLTFTNKAAGEIRERLLKIEPGLTDEELAGFGTFHSVAMNFLRSSLPVEKAGRTKDFMIIEPDEEAELALRLAKERKLSIKYKNRLKKRMEQEYAAFSQGKGISRYKDDLFLLFQALQEEKKRQNKMSFADLIEISTELLKEENEKPAWIIIDEVQDSDRKQMDFITALKGEQTRLFAVGDPNQLIYSWRGSVETMFYFLKHQFGAKELSLPVNYRSSGTILEAAEKFLQYGNTVAGSREAGSPILVRNHYDAFQEAVYLAQKIRQMNEKGMDYGEIAVFYRLQSQSEILENVFEKEGIPFTVSQRKTLRDIPALEWFVKVLAYACNPEDIYAAETVLSHPSYGEWAGKKGWKSFLAEPEEGRSRIFDRMRGFMQTFSEVQVQEPEQIYRYFLLDDYLRPNAASFVEDRDMVLDFCKRLTGYSSENHRPFFEGTAEFLRSSALYGIQILKTEENPGRDKVRLMTLHASKGLEFTSVFIIGVNDGLLPLAGRGFEEEEERRLFFVGMTRAREYLELSYYTNPGQPRAAGGPGRYLKMLPRHLLDWEEDKTPEEKQANLQQLRKAVSKEMNRVQVEKQEVKKVRHARYGTGVLISENEMTVEAEFEGYGKKEFLKAFGEVEILG</sequence>
<dbReference type="EMBL" id="QGDL01000001">
    <property type="protein sequence ID" value="PWJ32399.1"/>
    <property type="molecule type" value="Genomic_DNA"/>
</dbReference>
<dbReference type="InterPro" id="IPR027417">
    <property type="entry name" value="P-loop_NTPase"/>
</dbReference>
<feature type="domain" description="UvrD-like helicase C-terminal" evidence="13">
    <location>
        <begin position="269"/>
        <end position="528"/>
    </location>
</feature>
<evidence type="ECO:0000256" key="6">
    <source>
        <dbReference type="ARBA" id="ARBA00023125"/>
    </source>
</evidence>
<dbReference type="GO" id="GO:0016787">
    <property type="term" value="F:hydrolase activity"/>
    <property type="evidence" value="ECO:0007669"/>
    <property type="project" value="UniProtKB-UniRule"/>
</dbReference>
<dbReference type="PANTHER" id="PTHR11070:SF2">
    <property type="entry name" value="ATP-DEPENDENT DNA HELICASE SRS2"/>
    <property type="match status" value="1"/>
</dbReference>
<dbReference type="CDD" id="cd17932">
    <property type="entry name" value="DEXQc_UvrD"/>
    <property type="match status" value="1"/>
</dbReference>
<dbReference type="PROSITE" id="PS51198">
    <property type="entry name" value="UVRD_HELICASE_ATP_BIND"/>
    <property type="match status" value="1"/>
</dbReference>
<dbReference type="EC" id="5.6.2.4" evidence="9"/>
<keyword evidence="15" id="KW-1185">Reference proteome</keyword>
<keyword evidence="5 11" id="KW-0067">ATP-binding</keyword>
<evidence type="ECO:0000256" key="7">
    <source>
        <dbReference type="ARBA" id="ARBA00023235"/>
    </source>
</evidence>
<dbReference type="InterPro" id="IPR000212">
    <property type="entry name" value="DNA_helicase_UvrD/REP"/>
</dbReference>
<evidence type="ECO:0000256" key="3">
    <source>
        <dbReference type="ARBA" id="ARBA00022801"/>
    </source>
</evidence>
<comment type="catalytic activity">
    <reaction evidence="8">
        <text>Couples ATP hydrolysis with the unwinding of duplex DNA by translocating in the 3'-5' direction.</text>
        <dbReference type="EC" id="5.6.2.4"/>
    </reaction>
</comment>
<dbReference type="Gene3D" id="3.40.50.300">
    <property type="entry name" value="P-loop containing nucleotide triphosphate hydrolases"/>
    <property type="match status" value="2"/>
</dbReference>
<feature type="binding site" evidence="11">
    <location>
        <begin position="29"/>
        <end position="36"/>
    </location>
    <ligand>
        <name>ATP</name>
        <dbReference type="ChEBI" id="CHEBI:30616"/>
    </ligand>
</feature>
<evidence type="ECO:0000256" key="9">
    <source>
        <dbReference type="ARBA" id="ARBA00034808"/>
    </source>
</evidence>
<feature type="domain" description="UvrD-like helicase ATP-binding" evidence="12">
    <location>
        <begin position="8"/>
        <end position="276"/>
    </location>
</feature>
<evidence type="ECO:0000256" key="11">
    <source>
        <dbReference type="PROSITE-ProRule" id="PRU00560"/>
    </source>
</evidence>
<evidence type="ECO:0000256" key="1">
    <source>
        <dbReference type="ARBA" id="ARBA00009922"/>
    </source>
</evidence>
<dbReference type="GO" id="GO:0005524">
    <property type="term" value="F:ATP binding"/>
    <property type="evidence" value="ECO:0007669"/>
    <property type="project" value="UniProtKB-UniRule"/>
</dbReference>
<evidence type="ECO:0000256" key="2">
    <source>
        <dbReference type="ARBA" id="ARBA00022741"/>
    </source>
</evidence>
<keyword evidence="4 11" id="KW-0347">Helicase</keyword>
<protein>
    <recommendedName>
        <fullName evidence="9">DNA 3'-5' helicase</fullName>
        <ecNumber evidence="9">5.6.2.4</ecNumber>
    </recommendedName>
</protein>
<keyword evidence="7" id="KW-0413">Isomerase</keyword>
<dbReference type="InterPro" id="IPR013986">
    <property type="entry name" value="DExx_box_DNA_helicase_dom_sf"/>
</dbReference>
<name>A0A2Y9C9L4_9FIRM</name>
<keyword evidence="3 11" id="KW-0378">Hydrolase</keyword>
<evidence type="ECO:0000256" key="5">
    <source>
        <dbReference type="ARBA" id="ARBA00022840"/>
    </source>
</evidence>
<comment type="similarity">
    <text evidence="1">Belongs to the helicase family. UvrD subfamily.</text>
</comment>
<comment type="caution">
    <text evidence="14">The sequence shown here is derived from an EMBL/GenBank/DDBJ whole genome shotgun (WGS) entry which is preliminary data.</text>
</comment>
<evidence type="ECO:0000256" key="4">
    <source>
        <dbReference type="ARBA" id="ARBA00022806"/>
    </source>
</evidence>
<dbReference type="Pfam" id="PF13361">
    <property type="entry name" value="UvrD_C"/>
    <property type="match status" value="2"/>
</dbReference>
<gene>
    <name evidence="14" type="ORF">A8806_101687</name>
</gene>
<dbReference type="Gene3D" id="1.10.10.160">
    <property type="match status" value="1"/>
</dbReference>
<evidence type="ECO:0000256" key="8">
    <source>
        <dbReference type="ARBA" id="ARBA00034617"/>
    </source>
</evidence>
<dbReference type="AlphaFoldDB" id="A0A2Y9C9L4"/>
<dbReference type="GO" id="GO:0000725">
    <property type="term" value="P:recombinational repair"/>
    <property type="evidence" value="ECO:0007669"/>
    <property type="project" value="TreeGrafter"/>
</dbReference>
<organism evidence="14 15">
    <name type="scientific">Faecalicatena orotica</name>
    <dbReference type="NCBI Taxonomy" id="1544"/>
    <lineage>
        <taxon>Bacteria</taxon>
        <taxon>Bacillati</taxon>
        <taxon>Bacillota</taxon>
        <taxon>Clostridia</taxon>
        <taxon>Lachnospirales</taxon>
        <taxon>Lachnospiraceae</taxon>
        <taxon>Faecalicatena</taxon>
    </lineage>
</organism>
<evidence type="ECO:0000259" key="13">
    <source>
        <dbReference type="PROSITE" id="PS51217"/>
    </source>
</evidence>
<accession>A0A2Y9C9L4</accession>
<dbReference type="GO" id="GO:0043138">
    <property type="term" value="F:3'-5' DNA helicase activity"/>
    <property type="evidence" value="ECO:0007669"/>
    <property type="project" value="UniProtKB-EC"/>
</dbReference>
<evidence type="ECO:0000313" key="15">
    <source>
        <dbReference type="Proteomes" id="UP000245845"/>
    </source>
</evidence>
<reference evidence="14 15" key="1">
    <citation type="submission" date="2018-05" db="EMBL/GenBank/DDBJ databases">
        <title>The Hungate 1000. A catalogue of reference genomes from the rumen microbiome.</title>
        <authorList>
            <person name="Kelly W."/>
        </authorList>
    </citation>
    <scope>NUCLEOTIDE SEQUENCE [LARGE SCALE GENOMIC DNA]</scope>
    <source>
        <strain evidence="14 15">NLAE-zl-C242</strain>
    </source>
</reference>
<dbReference type="PROSITE" id="PS51217">
    <property type="entry name" value="UVRD_HELICASE_CTER"/>
    <property type="match status" value="1"/>
</dbReference>
<evidence type="ECO:0000313" key="14">
    <source>
        <dbReference type="EMBL" id="PWJ32399.1"/>
    </source>
</evidence>
<dbReference type="Pfam" id="PF00580">
    <property type="entry name" value="UvrD-helicase"/>
    <property type="match status" value="1"/>
</dbReference>
<keyword evidence="6" id="KW-0238">DNA-binding</keyword>
<dbReference type="OrthoDB" id="9765670at2"/>
<dbReference type="Proteomes" id="UP000245845">
    <property type="component" value="Unassembled WGS sequence"/>
</dbReference>
<dbReference type="InterPro" id="IPR014016">
    <property type="entry name" value="UvrD-like_ATP-bd"/>
</dbReference>
<dbReference type="PANTHER" id="PTHR11070">
    <property type="entry name" value="UVRD / RECB / PCRA DNA HELICASE FAMILY MEMBER"/>
    <property type="match status" value="1"/>
</dbReference>
<dbReference type="GO" id="GO:0003677">
    <property type="term" value="F:DNA binding"/>
    <property type="evidence" value="ECO:0007669"/>
    <property type="project" value="UniProtKB-KW"/>
</dbReference>
<dbReference type="SUPFAM" id="SSF52540">
    <property type="entry name" value="P-loop containing nucleoside triphosphate hydrolases"/>
    <property type="match status" value="1"/>
</dbReference>
<dbReference type="InterPro" id="IPR014017">
    <property type="entry name" value="DNA_helicase_UvrD-like_C"/>
</dbReference>
<dbReference type="Gene3D" id="1.10.486.10">
    <property type="entry name" value="PCRA, domain 4"/>
    <property type="match status" value="1"/>
</dbReference>